<feature type="non-terminal residue" evidence="2">
    <location>
        <position position="257"/>
    </location>
</feature>
<reference evidence="2 3" key="1">
    <citation type="submission" date="2019-07" db="EMBL/GenBank/DDBJ databases">
        <title>New Mycobacterium species.</title>
        <authorList>
            <person name="Tortoli E."/>
            <person name="Ghielmetti G."/>
            <person name="Friedel U."/>
            <person name="Trovato A."/>
        </authorList>
    </citation>
    <scope>NUCLEOTIDE SEQUENCE [LARGE SCALE GENOMIC DNA]</scope>
    <source>
        <strain evidence="2 3">16-83</strain>
    </source>
</reference>
<comment type="caution">
    <text evidence="2">The sequence shown here is derived from an EMBL/GenBank/DDBJ whole genome shotgun (WGS) entry which is preliminary data.</text>
</comment>
<name>A0A557XFI9_9MYCO</name>
<gene>
    <name evidence="2" type="ORF">FPZ47_21825</name>
</gene>
<evidence type="ECO:0000259" key="1">
    <source>
        <dbReference type="Pfam" id="PF23717"/>
    </source>
</evidence>
<feature type="domain" description="DUF7159" evidence="1">
    <location>
        <begin position="2"/>
        <end position="228"/>
    </location>
</feature>
<proteinExistence type="predicted"/>
<keyword evidence="3" id="KW-1185">Reference proteome</keyword>
<dbReference type="Pfam" id="PF23717">
    <property type="entry name" value="DUF7159"/>
    <property type="match status" value="1"/>
</dbReference>
<sequence length="257" mass="25588">MDTVLGVSMAPASIQMVLLEGENADGPTIDEDEFGVAAAGAPDRVIAAILGTREGAADAGLELSSIGVSWTDQHEAAALRDALAAHRIDNVMLVSAFLAATALAQSVGGAMGYERTAVLFVEPDTATTALVETSDGSVADVRKACIQAESYGEAAAQLGEMVAGLDASEPAAGGLFVVGSGVDIAPLRPTLAAATSLDVSVPEEPRTALARGAALASANAPLFASSTAALAYAQDAGTGAVDLYALPDYLSLSGVPG</sequence>
<organism evidence="2 3">
    <name type="scientific">Mycobacterium helveticum</name>
    <dbReference type="NCBI Taxonomy" id="2592811"/>
    <lineage>
        <taxon>Bacteria</taxon>
        <taxon>Bacillati</taxon>
        <taxon>Actinomycetota</taxon>
        <taxon>Actinomycetes</taxon>
        <taxon>Mycobacteriales</taxon>
        <taxon>Mycobacteriaceae</taxon>
        <taxon>Mycobacterium</taxon>
    </lineage>
</organism>
<dbReference type="Proteomes" id="UP000320513">
    <property type="component" value="Unassembled WGS sequence"/>
</dbReference>
<dbReference type="AlphaFoldDB" id="A0A557XFI9"/>
<protein>
    <recommendedName>
        <fullName evidence="1">DUF7159 domain-containing protein</fullName>
    </recommendedName>
</protein>
<evidence type="ECO:0000313" key="3">
    <source>
        <dbReference type="Proteomes" id="UP000320513"/>
    </source>
</evidence>
<dbReference type="InterPro" id="IPR055583">
    <property type="entry name" value="DUF7159"/>
</dbReference>
<dbReference type="EMBL" id="VMQU01000120">
    <property type="protein sequence ID" value="TVS84375.1"/>
    <property type="molecule type" value="Genomic_DNA"/>
</dbReference>
<accession>A0A557XFI9</accession>
<evidence type="ECO:0000313" key="2">
    <source>
        <dbReference type="EMBL" id="TVS84375.1"/>
    </source>
</evidence>